<dbReference type="InterPro" id="IPR000719">
    <property type="entry name" value="Prot_kinase_dom"/>
</dbReference>
<dbReference type="Proteomes" id="UP000822688">
    <property type="component" value="Chromosome 5"/>
</dbReference>
<feature type="binding site" evidence="13">
    <location>
        <position position="375"/>
    </location>
    <ligand>
        <name>ATP</name>
        <dbReference type="ChEBI" id="CHEBI:30616"/>
    </ligand>
</feature>
<dbReference type="InterPro" id="IPR011009">
    <property type="entry name" value="Kinase-like_dom_sf"/>
</dbReference>
<name>A0A8T0HXT6_CERPU</name>
<keyword evidence="9 13" id="KW-0067">ATP-binding</keyword>
<dbReference type="PROSITE" id="PS50011">
    <property type="entry name" value="PROTEIN_KINASE_DOM"/>
    <property type="match status" value="1"/>
</dbReference>
<dbReference type="InterPro" id="IPR044812">
    <property type="entry name" value="CERK1/LYK3-like"/>
</dbReference>
<keyword evidence="7 13" id="KW-0547">Nucleotide-binding</keyword>
<keyword evidence="19" id="KW-1185">Reference proteome</keyword>
<dbReference type="Gene3D" id="3.30.200.20">
    <property type="entry name" value="Phosphorylase Kinase, domain 1"/>
    <property type="match status" value="1"/>
</dbReference>
<sequence>MRQQGTNSQPWSPTSVLFLVLQCVYLVGLWELGEAVCVPSTGCDTAYAFYRVQANENLTTISQKFQTTAEKILAANPGIVDTNYVVIGSPLYIPFTCDCFNDQLLHNFQYVVQSSDSPYSIATFTYDNLTTESWVGTANSLPDVHFVITGTSLDVPVNCSCGNPTVTSDYGLFLTYPVLEGTGSNLNGIASNFNTSADLLRKFNPSVLWTDFQPTQYAFIPVTDRNGNYPRYIGDKNDAGKSTNTGVIVGAAIGGTAILFILLALVLYFLCVLQPRKRQKLGDLLIIKSSGNQSRPASEILQSHSTLSKTSLIIPGSASTGSTRLSDYAIDRSVEFTYEELANATGNFSVANKIGEGGFAVVFYGVIRGQKLAIKRMNLQATKEFLAELQVLTHVHHTNLVQLIGYCTTDYLFLVYEFMENGTLDYHLHSAKAAEAPLSWSSRVQIALDAARGLEYLHEHTRPSYIHRDIKSANILLDKDARAKVADFGLTKLTETKIDGNLATISTRVVGTWGYLSPEYATFGEVSPMVDVFAFGVVLLELLSGREAILRGSLVEEVTPSGTALPKEDQTRSLVKYFDPVLKAPNGRDKLPKFMDPALGDNYTSDAAWKMAQLAGACTQDLPDKRPNIRKAVVALMAMSSATCEWEIGAFANHRATDTSGS</sequence>
<dbReference type="AlphaFoldDB" id="A0A8T0HXT6"/>
<evidence type="ECO:0000256" key="7">
    <source>
        <dbReference type="ARBA" id="ARBA00022741"/>
    </source>
</evidence>
<keyword evidence="6 15" id="KW-0732">Signal</keyword>
<evidence type="ECO:0008006" key="20">
    <source>
        <dbReference type="Google" id="ProtNLM"/>
    </source>
</evidence>
<gene>
    <name evidence="18" type="ORF">KC19_5G043200</name>
</gene>
<dbReference type="InterPro" id="IPR001245">
    <property type="entry name" value="Ser-Thr/Tyr_kinase_cat_dom"/>
</dbReference>
<keyword evidence="2" id="KW-1003">Cell membrane</keyword>
<reference evidence="18" key="1">
    <citation type="submission" date="2020-06" db="EMBL/GenBank/DDBJ databases">
        <title>WGS assembly of Ceratodon purpureus strain R40.</title>
        <authorList>
            <person name="Carey S.B."/>
            <person name="Jenkins J."/>
            <person name="Shu S."/>
            <person name="Lovell J.T."/>
            <person name="Sreedasyam A."/>
            <person name="Maumus F."/>
            <person name="Tiley G.P."/>
            <person name="Fernandez-Pozo N."/>
            <person name="Barry K."/>
            <person name="Chen C."/>
            <person name="Wang M."/>
            <person name="Lipzen A."/>
            <person name="Daum C."/>
            <person name="Saski C.A."/>
            <person name="Payton A.C."/>
            <person name="Mcbreen J.C."/>
            <person name="Conrad R.E."/>
            <person name="Kollar L.M."/>
            <person name="Olsson S."/>
            <person name="Huttunen S."/>
            <person name="Landis J.B."/>
            <person name="Wickett N.J."/>
            <person name="Johnson M.G."/>
            <person name="Rensing S.A."/>
            <person name="Grimwood J."/>
            <person name="Schmutz J."/>
            <person name="Mcdaniel S.F."/>
        </authorList>
    </citation>
    <scope>NUCLEOTIDE SEQUENCE</scope>
    <source>
        <strain evidence="18">R40</strain>
    </source>
</reference>
<keyword evidence="11 14" id="KW-0472">Membrane</keyword>
<organism evidence="18 19">
    <name type="scientific">Ceratodon purpureus</name>
    <name type="common">Fire moss</name>
    <name type="synonym">Dicranum purpureum</name>
    <dbReference type="NCBI Taxonomy" id="3225"/>
    <lineage>
        <taxon>Eukaryota</taxon>
        <taxon>Viridiplantae</taxon>
        <taxon>Streptophyta</taxon>
        <taxon>Embryophyta</taxon>
        <taxon>Bryophyta</taxon>
        <taxon>Bryophytina</taxon>
        <taxon>Bryopsida</taxon>
        <taxon>Dicranidae</taxon>
        <taxon>Pseudoditrichales</taxon>
        <taxon>Ditrichaceae</taxon>
        <taxon>Ceratodon</taxon>
    </lineage>
</organism>
<evidence type="ECO:0000256" key="14">
    <source>
        <dbReference type="SAM" id="Phobius"/>
    </source>
</evidence>
<feature type="chain" id="PRO_5035732896" description="Protein kinase domain-containing protein" evidence="15">
    <location>
        <begin position="36"/>
        <end position="662"/>
    </location>
</feature>
<evidence type="ECO:0000256" key="12">
    <source>
        <dbReference type="ARBA" id="ARBA00023157"/>
    </source>
</evidence>
<evidence type="ECO:0000256" key="13">
    <source>
        <dbReference type="PROSITE-ProRule" id="PRU10141"/>
    </source>
</evidence>
<dbReference type="Gene3D" id="1.10.510.10">
    <property type="entry name" value="Transferase(Phosphotransferase) domain 1"/>
    <property type="match status" value="1"/>
</dbReference>
<evidence type="ECO:0000256" key="5">
    <source>
        <dbReference type="ARBA" id="ARBA00022692"/>
    </source>
</evidence>
<feature type="signal peptide" evidence="15">
    <location>
        <begin position="1"/>
        <end position="35"/>
    </location>
</feature>
<keyword evidence="10 14" id="KW-1133">Transmembrane helix</keyword>
<evidence type="ECO:0000256" key="1">
    <source>
        <dbReference type="ARBA" id="ARBA00004162"/>
    </source>
</evidence>
<keyword evidence="12" id="KW-1015">Disulfide bond</keyword>
<comment type="subcellular location">
    <subcellularLocation>
        <location evidence="1">Cell membrane</location>
        <topology evidence="1">Single-pass membrane protein</topology>
    </subcellularLocation>
</comment>
<dbReference type="EMBL" id="CM026425">
    <property type="protein sequence ID" value="KAG0575952.1"/>
    <property type="molecule type" value="Genomic_DNA"/>
</dbReference>
<keyword evidence="8" id="KW-0418">Kinase</keyword>
<evidence type="ECO:0000256" key="9">
    <source>
        <dbReference type="ARBA" id="ARBA00022840"/>
    </source>
</evidence>
<dbReference type="GO" id="GO:0019199">
    <property type="term" value="F:transmembrane receptor protein kinase activity"/>
    <property type="evidence" value="ECO:0007669"/>
    <property type="project" value="InterPro"/>
</dbReference>
<comment type="caution">
    <text evidence="18">The sequence shown here is derived from an EMBL/GenBank/DDBJ whole genome shotgun (WGS) entry which is preliminary data.</text>
</comment>
<evidence type="ECO:0000256" key="3">
    <source>
        <dbReference type="ARBA" id="ARBA00022527"/>
    </source>
</evidence>
<keyword evidence="3" id="KW-0723">Serine/threonine-protein kinase</keyword>
<dbReference type="Pfam" id="PF07714">
    <property type="entry name" value="PK_Tyr_Ser-Thr"/>
    <property type="match status" value="1"/>
</dbReference>
<dbReference type="FunFam" id="1.10.510.10:FF:000468">
    <property type="entry name" value="PTI1-like tyrosine-protein kinase 3"/>
    <property type="match status" value="1"/>
</dbReference>
<dbReference type="GO" id="GO:0005886">
    <property type="term" value="C:plasma membrane"/>
    <property type="evidence" value="ECO:0007669"/>
    <property type="project" value="UniProtKB-SubCell"/>
</dbReference>
<dbReference type="GO" id="GO:0045087">
    <property type="term" value="P:innate immune response"/>
    <property type="evidence" value="ECO:0007669"/>
    <property type="project" value="InterPro"/>
</dbReference>
<dbReference type="PANTHER" id="PTHR46204:SF2">
    <property type="entry name" value="CHITIN ELICITOR RECEPTOR KINASE 1"/>
    <property type="match status" value="1"/>
</dbReference>
<dbReference type="OrthoDB" id="4062651at2759"/>
<dbReference type="InterPro" id="IPR036779">
    <property type="entry name" value="LysM_dom_sf"/>
</dbReference>
<proteinExistence type="predicted"/>
<dbReference type="Gene3D" id="3.10.350.10">
    <property type="entry name" value="LysM domain"/>
    <property type="match status" value="1"/>
</dbReference>
<dbReference type="Pfam" id="PF01476">
    <property type="entry name" value="LysM"/>
    <property type="match status" value="1"/>
</dbReference>
<dbReference type="SMART" id="SM00257">
    <property type="entry name" value="LysM"/>
    <property type="match status" value="1"/>
</dbReference>
<dbReference type="InterPro" id="IPR017441">
    <property type="entry name" value="Protein_kinase_ATP_BS"/>
</dbReference>
<evidence type="ECO:0000256" key="4">
    <source>
        <dbReference type="ARBA" id="ARBA00022679"/>
    </source>
</evidence>
<evidence type="ECO:0000259" key="16">
    <source>
        <dbReference type="PROSITE" id="PS50011"/>
    </source>
</evidence>
<evidence type="ECO:0000259" key="17">
    <source>
        <dbReference type="PROSITE" id="PS51782"/>
    </source>
</evidence>
<dbReference type="SUPFAM" id="SSF54106">
    <property type="entry name" value="LysM domain"/>
    <property type="match status" value="1"/>
</dbReference>
<dbReference type="GO" id="GO:0004674">
    <property type="term" value="F:protein serine/threonine kinase activity"/>
    <property type="evidence" value="ECO:0007669"/>
    <property type="project" value="UniProtKB-KW"/>
</dbReference>
<feature type="transmembrane region" description="Helical" evidence="14">
    <location>
        <begin position="247"/>
        <end position="270"/>
    </location>
</feature>
<dbReference type="PROSITE" id="PS00108">
    <property type="entry name" value="PROTEIN_KINASE_ST"/>
    <property type="match status" value="1"/>
</dbReference>
<dbReference type="SUPFAM" id="SSF56112">
    <property type="entry name" value="Protein kinase-like (PK-like)"/>
    <property type="match status" value="1"/>
</dbReference>
<evidence type="ECO:0000256" key="2">
    <source>
        <dbReference type="ARBA" id="ARBA00022475"/>
    </source>
</evidence>
<evidence type="ECO:0000313" key="18">
    <source>
        <dbReference type="EMBL" id="KAG0575952.1"/>
    </source>
</evidence>
<dbReference type="PROSITE" id="PS00107">
    <property type="entry name" value="PROTEIN_KINASE_ATP"/>
    <property type="match status" value="1"/>
</dbReference>
<dbReference type="InterPro" id="IPR018392">
    <property type="entry name" value="LysM"/>
</dbReference>
<dbReference type="SMART" id="SM00220">
    <property type="entry name" value="S_TKc"/>
    <property type="match status" value="1"/>
</dbReference>
<dbReference type="GO" id="GO:0005524">
    <property type="term" value="F:ATP binding"/>
    <property type="evidence" value="ECO:0007669"/>
    <property type="project" value="UniProtKB-UniRule"/>
</dbReference>
<evidence type="ECO:0000256" key="6">
    <source>
        <dbReference type="ARBA" id="ARBA00022729"/>
    </source>
</evidence>
<dbReference type="InterPro" id="IPR008271">
    <property type="entry name" value="Ser/Thr_kinase_AS"/>
</dbReference>
<protein>
    <recommendedName>
        <fullName evidence="20">Protein kinase domain-containing protein</fullName>
    </recommendedName>
</protein>
<evidence type="ECO:0000256" key="8">
    <source>
        <dbReference type="ARBA" id="ARBA00022777"/>
    </source>
</evidence>
<dbReference type="PROSITE" id="PS51782">
    <property type="entry name" value="LYSM"/>
    <property type="match status" value="1"/>
</dbReference>
<keyword evidence="5 14" id="KW-0812">Transmembrane</keyword>
<accession>A0A8T0HXT6</accession>
<evidence type="ECO:0000313" key="19">
    <source>
        <dbReference type="Proteomes" id="UP000822688"/>
    </source>
</evidence>
<keyword evidence="4" id="KW-0808">Transferase</keyword>
<feature type="domain" description="Protein kinase" evidence="16">
    <location>
        <begin position="348"/>
        <end position="639"/>
    </location>
</feature>
<evidence type="ECO:0000256" key="15">
    <source>
        <dbReference type="SAM" id="SignalP"/>
    </source>
</evidence>
<feature type="domain" description="LysM" evidence="17">
    <location>
        <begin position="48"/>
        <end position="93"/>
    </location>
</feature>
<dbReference type="PANTHER" id="PTHR46204">
    <property type="entry name" value="CHITIN ELICITOR RECEPTOR KINASE 1-RELATED"/>
    <property type="match status" value="1"/>
</dbReference>
<dbReference type="CDD" id="cd00118">
    <property type="entry name" value="LysM"/>
    <property type="match status" value="1"/>
</dbReference>
<evidence type="ECO:0000256" key="10">
    <source>
        <dbReference type="ARBA" id="ARBA00022989"/>
    </source>
</evidence>
<evidence type="ECO:0000256" key="11">
    <source>
        <dbReference type="ARBA" id="ARBA00023136"/>
    </source>
</evidence>